<dbReference type="InterPro" id="IPR051320">
    <property type="entry name" value="Viral_Replic_Matur_Polypro"/>
</dbReference>
<feature type="non-terminal residue" evidence="1">
    <location>
        <position position="124"/>
    </location>
</feature>
<gene>
    <name evidence="1" type="ORF">PHYSODRAFT_374107</name>
</gene>
<dbReference type="SMR" id="G4YYA9"/>
<accession>G4YYA9</accession>
<organism evidence="1 2">
    <name type="scientific">Phytophthora sojae (strain P6497)</name>
    <name type="common">Soybean stem and root rot agent</name>
    <name type="synonym">Phytophthora megasperma f. sp. glycines</name>
    <dbReference type="NCBI Taxonomy" id="1094619"/>
    <lineage>
        <taxon>Eukaryota</taxon>
        <taxon>Sar</taxon>
        <taxon>Stramenopiles</taxon>
        <taxon>Oomycota</taxon>
        <taxon>Peronosporomycetes</taxon>
        <taxon>Peronosporales</taxon>
        <taxon>Peronosporaceae</taxon>
        <taxon>Phytophthora</taxon>
    </lineage>
</organism>
<dbReference type="InParanoid" id="G4YYA9"/>
<proteinExistence type="predicted"/>
<dbReference type="STRING" id="1094619.G4YYA9"/>
<dbReference type="PANTHER" id="PTHR33064">
    <property type="entry name" value="POL PROTEIN"/>
    <property type="match status" value="1"/>
</dbReference>
<reference evidence="1 2" key="1">
    <citation type="journal article" date="2006" name="Science">
        <title>Phytophthora genome sequences uncover evolutionary origins and mechanisms of pathogenesis.</title>
        <authorList>
            <person name="Tyler B.M."/>
            <person name="Tripathy S."/>
            <person name="Zhang X."/>
            <person name="Dehal P."/>
            <person name="Jiang R.H."/>
            <person name="Aerts A."/>
            <person name="Arredondo F.D."/>
            <person name="Baxter L."/>
            <person name="Bensasson D."/>
            <person name="Beynon J.L."/>
            <person name="Chapman J."/>
            <person name="Damasceno C.M."/>
            <person name="Dorrance A.E."/>
            <person name="Dou D."/>
            <person name="Dickerman A.W."/>
            <person name="Dubchak I.L."/>
            <person name="Garbelotto M."/>
            <person name="Gijzen M."/>
            <person name="Gordon S.G."/>
            <person name="Govers F."/>
            <person name="Grunwald N.J."/>
            <person name="Huang W."/>
            <person name="Ivors K.L."/>
            <person name="Jones R.W."/>
            <person name="Kamoun S."/>
            <person name="Krampis K."/>
            <person name="Lamour K.H."/>
            <person name="Lee M.K."/>
            <person name="McDonald W.H."/>
            <person name="Medina M."/>
            <person name="Meijer H.J."/>
            <person name="Nordberg E.K."/>
            <person name="Maclean D.J."/>
            <person name="Ospina-Giraldo M.D."/>
            <person name="Morris P.F."/>
            <person name="Phuntumart V."/>
            <person name="Putnam N.H."/>
            <person name="Rash S."/>
            <person name="Rose J.K."/>
            <person name="Sakihama Y."/>
            <person name="Salamov A.A."/>
            <person name="Savidor A."/>
            <person name="Scheuring C.F."/>
            <person name="Smith B.M."/>
            <person name="Sobral B.W."/>
            <person name="Terry A."/>
            <person name="Torto-Alalibo T.A."/>
            <person name="Win J."/>
            <person name="Xu Z."/>
            <person name="Zhang H."/>
            <person name="Grigoriev I.V."/>
            <person name="Rokhsar D.S."/>
            <person name="Boore J.L."/>
        </authorList>
    </citation>
    <scope>NUCLEOTIDE SEQUENCE [LARGE SCALE GENOMIC DNA]</scope>
    <source>
        <strain evidence="1 2">P6497</strain>
    </source>
</reference>
<dbReference type="PANTHER" id="PTHR33064:SF37">
    <property type="entry name" value="RIBONUCLEASE H"/>
    <property type="match status" value="1"/>
</dbReference>
<dbReference type="Proteomes" id="UP000002640">
    <property type="component" value="Unassembled WGS sequence"/>
</dbReference>
<keyword evidence="2" id="KW-1185">Reference proteome</keyword>
<dbReference type="KEGG" id="psoj:PHYSODRAFT_374107"/>
<dbReference type="OMA" id="NNASHWA"/>
<evidence type="ECO:0000313" key="1">
    <source>
        <dbReference type="EMBL" id="EGZ23260.1"/>
    </source>
</evidence>
<protein>
    <recommendedName>
        <fullName evidence="3">Reverse transcriptase domain-containing protein</fullName>
    </recommendedName>
</protein>
<dbReference type="EMBL" id="JH159152">
    <property type="protein sequence ID" value="EGZ23260.1"/>
    <property type="molecule type" value="Genomic_DNA"/>
</dbReference>
<dbReference type="SUPFAM" id="SSF56672">
    <property type="entry name" value="DNA/RNA polymerases"/>
    <property type="match status" value="1"/>
</dbReference>
<feature type="non-terminal residue" evidence="1">
    <location>
        <position position="1"/>
    </location>
</feature>
<dbReference type="InterPro" id="IPR043502">
    <property type="entry name" value="DNA/RNA_pol_sf"/>
</dbReference>
<name>G4YYA9_PHYSP</name>
<evidence type="ECO:0000313" key="2">
    <source>
        <dbReference type="Proteomes" id="UP000002640"/>
    </source>
</evidence>
<sequence length="124" mass="14109">DPSADVEPLKVQLRADAQPYRSGTRKYPELQRKFLRDFVRELERHGLVRRNNASHWACPALPVKKPHSNEYRCTTDTVPLAGATPNLSTATQSVKGAYGFGLYDLFKGFWQLPLDPESQELFSF</sequence>
<dbReference type="GeneID" id="20650446"/>
<evidence type="ECO:0008006" key="3">
    <source>
        <dbReference type="Google" id="ProtNLM"/>
    </source>
</evidence>
<dbReference type="AlphaFoldDB" id="G4YYA9"/>
<dbReference type="Gene3D" id="3.10.10.10">
    <property type="entry name" value="HIV Type 1 Reverse Transcriptase, subunit A, domain 1"/>
    <property type="match status" value="1"/>
</dbReference>
<dbReference type="RefSeq" id="XP_009518548.1">
    <property type="nucleotide sequence ID" value="XM_009520253.1"/>
</dbReference>